<dbReference type="Pfam" id="PF18326">
    <property type="entry name" value="RFX5_N"/>
    <property type="match status" value="1"/>
</dbReference>
<dbReference type="PANTHER" id="PTHR12619">
    <property type="entry name" value="RFX TRANSCRIPTION FACTOR FAMILY"/>
    <property type="match status" value="1"/>
</dbReference>
<dbReference type="Proteomes" id="UP000319801">
    <property type="component" value="Unassembled WGS sequence"/>
</dbReference>
<dbReference type="Gene3D" id="1.10.10.10">
    <property type="entry name" value="Winged helix-like DNA-binding domain superfamily/Winged helix DNA-binding domain"/>
    <property type="match status" value="1"/>
</dbReference>
<proteinExistence type="predicted"/>
<evidence type="ECO:0000256" key="1">
    <source>
        <dbReference type="SAM" id="MobiDB-lite"/>
    </source>
</evidence>
<dbReference type="AlphaFoldDB" id="A0A556VAP9"/>
<name>A0A556VAP9_BAGYA</name>
<feature type="compositionally biased region" description="Basic residues" evidence="1">
    <location>
        <begin position="591"/>
        <end position="600"/>
    </location>
</feature>
<feature type="compositionally biased region" description="Polar residues" evidence="1">
    <location>
        <begin position="610"/>
        <end position="619"/>
    </location>
</feature>
<organism evidence="2 3">
    <name type="scientific">Bagarius yarrelli</name>
    <name type="common">Goonch</name>
    <name type="synonym">Bagrus yarrelli</name>
    <dbReference type="NCBI Taxonomy" id="175774"/>
    <lineage>
        <taxon>Eukaryota</taxon>
        <taxon>Metazoa</taxon>
        <taxon>Chordata</taxon>
        <taxon>Craniata</taxon>
        <taxon>Vertebrata</taxon>
        <taxon>Euteleostomi</taxon>
        <taxon>Actinopterygii</taxon>
        <taxon>Neopterygii</taxon>
        <taxon>Teleostei</taxon>
        <taxon>Ostariophysi</taxon>
        <taxon>Siluriformes</taxon>
        <taxon>Sisoridae</taxon>
        <taxon>Sisorinae</taxon>
        <taxon>Bagarius</taxon>
    </lineage>
</organism>
<feature type="region of interest" description="Disordered" evidence="1">
    <location>
        <begin position="1"/>
        <end position="26"/>
    </location>
</feature>
<comment type="caution">
    <text evidence="2">The sequence shown here is derived from an EMBL/GenBank/DDBJ whole genome shotgun (WGS) entry which is preliminary data.</text>
</comment>
<dbReference type="Gene3D" id="6.10.140.1290">
    <property type="match status" value="1"/>
</dbReference>
<evidence type="ECO:0000313" key="3">
    <source>
        <dbReference type="Proteomes" id="UP000319801"/>
    </source>
</evidence>
<dbReference type="InterPro" id="IPR039779">
    <property type="entry name" value="RFX-like"/>
</dbReference>
<protein>
    <submittedName>
        <fullName evidence="2">DNA-binding protein Rfx5</fullName>
    </submittedName>
</protein>
<dbReference type="GO" id="GO:0000978">
    <property type="term" value="F:RNA polymerase II cis-regulatory region sequence-specific DNA binding"/>
    <property type="evidence" value="ECO:0007669"/>
    <property type="project" value="TreeGrafter"/>
</dbReference>
<dbReference type="OrthoDB" id="10069709at2759"/>
<feature type="region of interest" description="Disordered" evidence="1">
    <location>
        <begin position="570"/>
        <end position="619"/>
    </location>
</feature>
<accession>A0A556VAP9</accession>
<reference evidence="2 3" key="1">
    <citation type="journal article" date="2019" name="Genome Biol. Evol.">
        <title>Whole-Genome Sequencing of the Giant Devil Catfish, Bagarius yarrelli.</title>
        <authorList>
            <person name="Jiang W."/>
            <person name="Lv Y."/>
            <person name="Cheng L."/>
            <person name="Yang K."/>
            <person name="Chao B."/>
            <person name="Wang X."/>
            <person name="Li Y."/>
            <person name="Pan X."/>
            <person name="You X."/>
            <person name="Zhang Y."/>
            <person name="Yang J."/>
            <person name="Li J."/>
            <person name="Zhang X."/>
            <person name="Liu S."/>
            <person name="Sun C."/>
            <person name="Yang J."/>
            <person name="Shi Q."/>
        </authorList>
    </citation>
    <scope>NUCLEOTIDE SEQUENCE [LARGE SCALE GENOMIC DNA]</scope>
    <source>
        <strain evidence="2">JWS20170419001</strain>
        <tissue evidence="2">Muscle</tissue>
    </source>
</reference>
<dbReference type="GO" id="GO:0000981">
    <property type="term" value="F:DNA-binding transcription factor activity, RNA polymerase II-specific"/>
    <property type="evidence" value="ECO:0007669"/>
    <property type="project" value="TreeGrafter"/>
</dbReference>
<feature type="region of interest" description="Disordered" evidence="1">
    <location>
        <begin position="433"/>
        <end position="487"/>
    </location>
</feature>
<dbReference type="PANTHER" id="PTHR12619:SF18">
    <property type="entry name" value="DNA-BINDING PROTEIN RFX5"/>
    <property type="match status" value="1"/>
</dbReference>
<dbReference type="InterPro" id="IPR036388">
    <property type="entry name" value="WH-like_DNA-bd_sf"/>
</dbReference>
<gene>
    <name evidence="2" type="ORF">Baya_15107</name>
</gene>
<keyword evidence="2" id="KW-0238">DNA-binding</keyword>
<dbReference type="EMBL" id="VCAZ01000196">
    <property type="protein sequence ID" value="TTF56868.1"/>
    <property type="molecule type" value="Genomic_DNA"/>
</dbReference>
<dbReference type="Gene3D" id="3.30.70.1820">
    <property type="entry name" value="L1 transposable element, RRM domain"/>
    <property type="match status" value="1"/>
</dbReference>
<feature type="region of interest" description="Disordered" evidence="1">
    <location>
        <begin position="715"/>
        <end position="734"/>
    </location>
</feature>
<keyword evidence="3" id="KW-1185">Reference proteome</keyword>
<evidence type="ECO:0000313" key="2">
    <source>
        <dbReference type="EMBL" id="TTF56868.1"/>
    </source>
</evidence>
<sequence length="734" mass="81728">MHKKLEQTGRVPRPAQSAAEFESQQDGEVKRWEEEILYRIQKLHEPLAQLSSKMDLLIRSVGGEHQRVSLLDEHGADTEARVSVLEDALDRTLDRLEDLEHGELFSRDIRIVGLKEGTEGKEPVKFFETWVPDVLGMCVGNNRIELERARRTGLQKRADGGPRAVLLRFHSYTDKRAVLEAARDKDTVRVRGRKIYFRDFSFGMQRKRARTTDARRQLRTAGLKHAYLHPAEITVLKPPEGADVYLHPVKVETAFDSNEQEAETEDKTVQSKVDTILRDVQQFTDNDKLYLYLQLPSGPSAGEKSSESNLVNTADQLHTCNWIRSHLEEHADTCLPKQDVYETYRGIRRKTVLNMPLLPNLDLKNDPAELTELVQTYKQEVTEAACELICDWAQKILKRSFDTVVEIARFLVQEHIVNPRCSQAELVTSASLAGGPAKPHKVIKKNPTTSRGGTAEEDSVGQDAKKDESEQVVSVKHLPNDKSAKTSEMLRYGGREMQVEALVKKLPQLRPRGSIPEKPLLSVHAPAPTFAPNDSRMTLPITVATLSPQQSGSALPLMILPPSVTVSTATAVTTSSKRASDSSAMAPGPPLKRKRGRPRKQKPEEAAIATPNQNLNPNLSVNPTVLNRGVIQKAFSSLSSQPTKPGVQCEKEEPELQPVMLLQEPGRAMVIQRAPVSRENRPVSQVHLPPPTVHQDKGVVEITLTPIDPLFTADNPLCSIPETGQGQGEEEEVP</sequence>